<protein>
    <submittedName>
        <fullName evidence="2">Uncharacterized protein</fullName>
    </submittedName>
</protein>
<keyword evidence="3" id="KW-1185">Reference proteome</keyword>
<dbReference type="InParanoid" id="J9DPV6"/>
<reference evidence="3" key="2">
    <citation type="submission" date="2015-07" db="EMBL/GenBank/DDBJ databases">
        <title>Contrasting host-pathogen interactions and genome evolution in two generalist and specialist microsporidian pathogens of mosquitoes.</title>
        <authorList>
            <consortium name="The Broad Institute Genomics Platform"/>
            <consortium name="The Broad Institute Genome Sequencing Center for Infectious Disease"/>
            <person name="Cuomo C.A."/>
            <person name="Sanscrainte N.D."/>
            <person name="Goldberg J.M."/>
            <person name="Heiman D."/>
            <person name="Young S."/>
            <person name="Zeng Q."/>
            <person name="Becnel J.J."/>
            <person name="Birren B.W."/>
        </authorList>
    </citation>
    <scope>NUCLEOTIDE SEQUENCE [LARGE SCALE GENOMIC DNA]</scope>
    <source>
        <strain evidence="3">USNM 41457</strain>
    </source>
</reference>
<sequence length="1350" mass="159309">MGIVNKLTCKIVEARTYVMILLLFFQIISMEDSSEEAYDSFLVNSKWYEYNNLTLDLCSLYKNLMEEIDYTFELILEVTKVYCKIGDIEDYNELVEHYKKNRENKILCESESCYSTNSFKDNISHYSWDTNKTNQSKANSRASEKSVSIMTVTSAEASNISEKSVNSTEHSYKSKVNTQKDAIETGSACCASKNELDGLNDKNICIGTKKKCVKFQSPKISPFSTIFTYHNTLDSIKTSVLNPNVSDIESLRTIHTKCFLNPDTIILNNIMQHSIQIQILDNIKTNLIVRKKYMPLINESIIKKVNFFFKKYCNNIKKKKAYETIQKLQKMLEKYSLYFQKIFDICNHDNISTDKVFNAKYEEYKKFYSKKYEQLAIILDENKLFLIFKHNIVNIIDDLLQYGYFKNTLNYADTIFSFYDQFHLKQINKYIFLNFMFENYEKFTDFISLLEKETTKRKTIYNDYFKVNSFSNLIENELRVLYYYNKSKKDEKFNNRDASFSTTRRTRYNIYDGMKKKIYLYSYIQLKSIFIKKLDRYNFAREINSFNEIFSSFIKFYDSQMPKSKTFETNIKNEFDYENEIIKLSWLDYFHGEDNTDSFKNCKNILIYVDKKIFILKKLVNNISEHLEKGSLTYESDGLPIFICRFDENLDIKLKDKFIKFYRNLIDILIKANEKFIKVSTFIVDDILKYCNENIVKEESIRTDQTIENTFFSKYLNFNSKSLKNFSQNIFYKKTICLINSDSNERANRIAPPDFYKKYHFIFDEYVRTMHLLSIQYKYCYYLILNEIYSIVNEFILQDRHFKINIDNNAKYCLYFMSNSLYKKFGYISDTFVDSLNYHVENNNESNIFFDNTSTKSENLNFTNSVSTSDSKNTNAEHKDNSYRSIDDSSDLSEICSINQNNDSSRPSISSKGENIVFPSSYSLKNTKTSISSDINPLKTSIAHRFNKLFTFLNKSSSTNENKLCLNAKSIRKLKKSITPLTINIKSSLIDIKILLNMSIKFNMMINIDFFANKIQEKIEKMYKILIVGKKEFLNCKKCNENKKYVSILNKYEKIFNDSITEMSTVKKIYSKMFFESENSSDTLIFIDFKNKIQTYKNFIENSKNIIQRTFEVDIISTVNLNETLIKDMESKCDQNFDEFSAADASVNDKLKNHNNVFCMKPDIFNKKHSIINTNLSIKSADSLYTSAIGKYDDVMMDKPVISDHSNTKNLNETSRNKNLIKSTDKSQVDDNEMILSNINEKITSEANIRSSDIIYNHTYKNKYDFFKQIRIYIQEYDLNEEECLFIKKVFLNITHEEIKYIIELKSLNYRIVKEILKIQNDNLKTFKRGRYIVSPVRDLRASDSWAFND</sequence>
<accession>J9DPV6</accession>
<dbReference type="EMBL" id="AFBI03000038">
    <property type="protein sequence ID" value="EJW03402.1"/>
    <property type="molecule type" value="Genomic_DNA"/>
</dbReference>
<feature type="compositionally biased region" description="Polar residues" evidence="1">
    <location>
        <begin position="864"/>
        <end position="874"/>
    </location>
</feature>
<evidence type="ECO:0000313" key="2">
    <source>
        <dbReference type="EMBL" id="EJW03402.1"/>
    </source>
</evidence>
<dbReference type="HOGENOM" id="CLU_272979_0_0_1"/>
<evidence type="ECO:0000313" key="3">
    <source>
        <dbReference type="Proteomes" id="UP000003163"/>
    </source>
</evidence>
<feature type="region of interest" description="Disordered" evidence="1">
    <location>
        <begin position="864"/>
        <end position="888"/>
    </location>
</feature>
<name>J9DPV6_EDHAE</name>
<evidence type="ECO:0000256" key="1">
    <source>
        <dbReference type="SAM" id="MobiDB-lite"/>
    </source>
</evidence>
<proteinExistence type="predicted"/>
<gene>
    <name evidence="2" type="ORF">EDEG_02259</name>
</gene>
<reference evidence="2 3" key="1">
    <citation type="submission" date="2011-08" db="EMBL/GenBank/DDBJ databases">
        <authorList>
            <person name="Liu Z.J."/>
            <person name="Shi F.L."/>
            <person name="Lu J.Q."/>
            <person name="Li M."/>
            <person name="Wang Z.L."/>
        </authorList>
    </citation>
    <scope>NUCLEOTIDE SEQUENCE [LARGE SCALE GENOMIC DNA]</scope>
    <source>
        <strain evidence="2 3">USNM 41457</strain>
    </source>
</reference>
<organism evidence="2 3">
    <name type="scientific">Edhazardia aedis (strain USNM 41457)</name>
    <name type="common">Microsporidian parasite</name>
    <dbReference type="NCBI Taxonomy" id="1003232"/>
    <lineage>
        <taxon>Eukaryota</taxon>
        <taxon>Fungi</taxon>
        <taxon>Fungi incertae sedis</taxon>
        <taxon>Microsporidia</taxon>
        <taxon>Edhazardia</taxon>
    </lineage>
</organism>
<comment type="caution">
    <text evidence="2">The sequence shown here is derived from an EMBL/GenBank/DDBJ whole genome shotgun (WGS) entry which is preliminary data.</text>
</comment>
<dbReference type="Proteomes" id="UP000003163">
    <property type="component" value="Unassembled WGS sequence"/>
</dbReference>
<dbReference type="VEuPathDB" id="MicrosporidiaDB:EDEG_02259"/>
<feature type="compositionally biased region" description="Basic and acidic residues" evidence="1">
    <location>
        <begin position="875"/>
        <end position="887"/>
    </location>
</feature>